<accession>Q08YH7</accession>
<comment type="caution">
    <text evidence="1">The sequence shown here is derived from an EMBL/GenBank/DDBJ whole genome shotgun (WGS) entry which is preliminary data.</text>
</comment>
<protein>
    <submittedName>
        <fullName evidence="1">Uncharacterized protein</fullName>
    </submittedName>
</protein>
<dbReference type="EMBL" id="AAMD01000079">
    <property type="protein sequence ID" value="EAU65539.1"/>
    <property type="molecule type" value="Genomic_DNA"/>
</dbReference>
<reference evidence="1 2" key="1">
    <citation type="submission" date="2006-04" db="EMBL/GenBank/DDBJ databases">
        <authorList>
            <person name="Nierman W.C."/>
        </authorList>
    </citation>
    <scope>NUCLEOTIDE SEQUENCE [LARGE SCALE GENOMIC DNA]</scope>
    <source>
        <strain evidence="1 2">DW4/3-1</strain>
    </source>
</reference>
<dbReference type="Proteomes" id="UP000032702">
    <property type="component" value="Unassembled WGS sequence"/>
</dbReference>
<dbReference type="AlphaFoldDB" id="Q08YH7"/>
<evidence type="ECO:0000313" key="1">
    <source>
        <dbReference type="EMBL" id="EAU65539.1"/>
    </source>
</evidence>
<name>Q08YH7_STIAD</name>
<gene>
    <name evidence="1" type="ORF">STIAU_1336</name>
</gene>
<proteinExistence type="predicted"/>
<organism evidence="1 2">
    <name type="scientific">Stigmatella aurantiaca (strain DW4/3-1)</name>
    <dbReference type="NCBI Taxonomy" id="378806"/>
    <lineage>
        <taxon>Bacteria</taxon>
        <taxon>Pseudomonadati</taxon>
        <taxon>Myxococcota</taxon>
        <taxon>Myxococcia</taxon>
        <taxon>Myxococcales</taxon>
        <taxon>Cystobacterineae</taxon>
        <taxon>Archangiaceae</taxon>
        <taxon>Stigmatella</taxon>
    </lineage>
</organism>
<evidence type="ECO:0000313" key="2">
    <source>
        <dbReference type="Proteomes" id="UP000032702"/>
    </source>
</evidence>
<sequence length="102" mass="11675">MTYTEADVERYTASLPEGLRMTRRKLLHPEWEKRYQTAGELGNALRRWLGELTLSPADAVEELEGVVNEASARWAREGVERSLSARRKLHHSALSIDRQRGS</sequence>